<evidence type="ECO:0000256" key="5">
    <source>
        <dbReference type="ARBA" id="ARBA00023136"/>
    </source>
</evidence>
<evidence type="ECO:0000256" key="3">
    <source>
        <dbReference type="ARBA" id="ARBA00022692"/>
    </source>
</evidence>
<keyword evidence="3 6" id="KW-0812">Transmembrane</keyword>
<dbReference type="PANTHER" id="PTHR23513:SF11">
    <property type="entry name" value="STAPHYLOFERRIN A TRANSPORTER"/>
    <property type="match status" value="1"/>
</dbReference>
<feature type="transmembrane region" description="Helical" evidence="6">
    <location>
        <begin position="268"/>
        <end position="287"/>
    </location>
</feature>
<feature type="transmembrane region" description="Helical" evidence="6">
    <location>
        <begin position="12"/>
        <end position="35"/>
    </location>
</feature>
<dbReference type="GO" id="GO:0022857">
    <property type="term" value="F:transmembrane transporter activity"/>
    <property type="evidence" value="ECO:0007669"/>
    <property type="project" value="InterPro"/>
</dbReference>
<dbReference type="EMBL" id="BJLF01000014">
    <property type="protein sequence ID" value="GEA51950.1"/>
    <property type="molecule type" value="Genomic_DNA"/>
</dbReference>
<comment type="subcellular location">
    <subcellularLocation>
        <location evidence="1">Cell membrane</location>
        <topology evidence="1">Multi-pass membrane protein</topology>
    </subcellularLocation>
</comment>
<name>A0A4Y3HZ04_9VIBR</name>
<dbReference type="Pfam" id="PF07690">
    <property type="entry name" value="MFS_1"/>
    <property type="match status" value="1"/>
</dbReference>
<evidence type="ECO:0000256" key="1">
    <source>
        <dbReference type="ARBA" id="ARBA00004651"/>
    </source>
</evidence>
<keyword evidence="8" id="KW-1185">Reference proteome</keyword>
<feature type="transmembrane region" description="Helical" evidence="6">
    <location>
        <begin position="293"/>
        <end position="311"/>
    </location>
</feature>
<dbReference type="AlphaFoldDB" id="A0A4Y3HZ04"/>
<reference evidence="7 8" key="1">
    <citation type="submission" date="2019-06" db="EMBL/GenBank/DDBJ databases">
        <title>Whole genome shotgun sequence of Vibrio inusitatus NBRC 102082.</title>
        <authorList>
            <person name="Hosoyama A."/>
            <person name="Uohara A."/>
            <person name="Ohji S."/>
            <person name="Ichikawa N."/>
        </authorList>
    </citation>
    <scope>NUCLEOTIDE SEQUENCE [LARGE SCALE GENOMIC DNA]</scope>
    <source>
        <strain evidence="7 8">NBRC 102082</strain>
    </source>
</reference>
<feature type="transmembrane region" description="Helical" evidence="6">
    <location>
        <begin position="230"/>
        <end position="247"/>
    </location>
</feature>
<accession>A0A4Y3HZ04</accession>
<keyword evidence="2" id="KW-1003">Cell membrane</keyword>
<keyword evidence="5 6" id="KW-0472">Membrane</keyword>
<dbReference type="GO" id="GO:0005886">
    <property type="term" value="C:plasma membrane"/>
    <property type="evidence" value="ECO:0007669"/>
    <property type="project" value="UniProtKB-SubCell"/>
</dbReference>
<protein>
    <submittedName>
        <fullName evidence="7">MFS transporter</fullName>
    </submittedName>
</protein>
<dbReference type="PANTHER" id="PTHR23513">
    <property type="entry name" value="INTEGRAL MEMBRANE EFFLUX PROTEIN-RELATED"/>
    <property type="match status" value="1"/>
</dbReference>
<dbReference type="SUPFAM" id="SSF103473">
    <property type="entry name" value="MFS general substrate transporter"/>
    <property type="match status" value="1"/>
</dbReference>
<evidence type="ECO:0000256" key="2">
    <source>
        <dbReference type="ARBA" id="ARBA00022475"/>
    </source>
</evidence>
<feature type="transmembrane region" description="Helical" evidence="6">
    <location>
        <begin position="172"/>
        <end position="195"/>
    </location>
</feature>
<gene>
    <name evidence="7" type="ORF">VIN01S_27540</name>
</gene>
<organism evidence="7 8">
    <name type="scientific">Vibrio inusitatus NBRC 102082</name>
    <dbReference type="NCBI Taxonomy" id="1219070"/>
    <lineage>
        <taxon>Bacteria</taxon>
        <taxon>Pseudomonadati</taxon>
        <taxon>Pseudomonadota</taxon>
        <taxon>Gammaproteobacteria</taxon>
        <taxon>Vibrionales</taxon>
        <taxon>Vibrionaceae</taxon>
        <taxon>Vibrio</taxon>
    </lineage>
</organism>
<evidence type="ECO:0000313" key="7">
    <source>
        <dbReference type="EMBL" id="GEA51950.1"/>
    </source>
</evidence>
<evidence type="ECO:0000256" key="6">
    <source>
        <dbReference type="SAM" id="Phobius"/>
    </source>
</evidence>
<evidence type="ECO:0000313" key="8">
    <source>
        <dbReference type="Proteomes" id="UP000318717"/>
    </source>
</evidence>
<feature type="transmembrane region" description="Helical" evidence="6">
    <location>
        <begin position="142"/>
        <end position="160"/>
    </location>
</feature>
<dbReference type="Proteomes" id="UP000318717">
    <property type="component" value="Unassembled WGS sequence"/>
</dbReference>
<dbReference type="InterPro" id="IPR011701">
    <property type="entry name" value="MFS"/>
</dbReference>
<comment type="caution">
    <text evidence="7">The sequence shown here is derived from an EMBL/GenBank/DDBJ whole genome shotgun (WGS) entry which is preliminary data.</text>
</comment>
<dbReference type="Gene3D" id="1.20.1250.20">
    <property type="entry name" value="MFS general substrate transporter like domains"/>
    <property type="match status" value="1"/>
</dbReference>
<dbReference type="InterPro" id="IPR036259">
    <property type="entry name" value="MFS_trans_sf"/>
</dbReference>
<sequence>MMVQGIQITTAVILLVFVENLSASIWVLAFAQWVFWLTNDLAWCTNSAFTQENYQKHEYATYSSYQEVILQATSLGAGSLGIVFLELWGIAQFAAFAAIASSLSLISFAMTSYHRCQRPQASASFGSELIETKVVFSKQPRFYAFLALSCLGYPALTYLSKLIPIHFSAQHISASWFASWSLSYGIGALLCGFIVKTLLTKFATEKAMMVCLFSVGLLVFTMALSPSPQMIVGLTLLVGFCSSYNRIARTYKMNLEVDNHYRGRIDGGLKLFSTFAQSISYVMIAVLSYYNAISLGFMILSVVLILASLIMQRIYARQGHLQFSNAC</sequence>
<feature type="transmembrane region" description="Helical" evidence="6">
    <location>
        <begin position="207"/>
        <end position="224"/>
    </location>
</feature>
<evidence type="ECO:0000256" key="4">
    <source>
        <dbReference type="ARBA" id="ARBA00022989"/>
    </source>
</evidence>
<proteinExistence type="predicted"/>
<feature type="transmembrane region" description="Helical" evidence="6">
    <location>
        <begin position="87"/>
        <end position="110"/>
    </location>
</feature>
<keyword evidence="4 6" id="KW-1133">Transmembrane helix</keyword>